<reference evidence="1 2" key="2">
    <citation type="submission" date="2010-03" db="EMBL/GenBank/DDBJ databases">
        <authorList>
            <person name="Pajon A."/>
        </authorList>
    </citation>
    <scope>NUCLEOTIDE SEQUENCE [LARGE SCALE GENOMIC DNA]</scope>
    <source>
        <strain evidence="1 2">SGP1</strain>
    </source>
</reference>
<sequence>MTSIETITIDESGMTFGPYPSERCFHIEKSALYKDIRQGVKMAEFLLLRADSNRPAMLWVVEAKSSSPRPKSEPDFSQFIAEVREKWIDALSLTLASLLGRHRQAGAELPGPFELLDLSQFDVRFVLVINGHPKGWLPPIQDALRQSLRPLVRIWRFAPTSVVVLNEELASKRQLISANRPS</sequence>
<keyword evidence="2" id="KW-1185">Reference proteome</keyword>
<reference evidence="2" key="1">
    <citation type="submission" date="2010-03" db="EMBL/GenBank/DDBJ databases">
        <title>The genome sequence of Synergistetes sp. SGP1.</title>
        <authorList>
            <consortium name="metaHIT consortium -- http://www.metahit.eu/"/>
            <person name="Pajon A."/>
            <person name="Turner K."/>
            <person name="Parkhill J."/>
            <person name="Wade W."/>
            <person name="Vartoukian S."/>
        </authorList>
    </citation>
    <scope>NUCLEOTIDE SEQUENCE [LARGE SCALE GENOMIC DNA]</scope>
    <source>
        <strain evidence="2">SGP1</strain>
    </source>
</reference>
<protein>
    <submittedName>
        <fullName evidence="1">Uncharacterized protein</fullName>
    </submittedName>
</protein>
<dbReference type="RefSeq" id="WP_015557126.1">
    <property type="nucleotide sequence ID" value="NC_021038.1"/>
</dbReference>
<gene>
    <name evidence="1" type="ORF">SY1_23130</name>
</gene>
<proteinExistence type="predicted"/>
<dbReference type="Proteomes" id="UP000008957">
    <property type="component" value="Chromosome"/>
</dbReference>
<dbReference type="AlphaFoldDB" id="A0AB94IZ45"/>
<evidence type="ECO:0000313" key="2">
    <source>
        <dbReference type="Proteomes" id="UP000008957"/>
    </source>
</evidence>
<accession>A0AB94IZ45</accession>
<name>A0AB94IZ45_9BACT</name>
<dbReference type="KEGG" id="sbr:SY1_23130"/>
<dbReference type="EMBL" id="FP929056">
    <property type="protein sequence ID" value="CBL28980.1"/>
    <property type="molecule type" value="Genomic_DNA"/>
</dbReference>
<evidence type="ECO:0000313" key="1">
    <source>
        <dbReference type="EMBL" id="CBL28980.1"/>
    </source>
</evidence>
<organism evidence="1 2">
    <name type="scientific">Fretibacterium fastidiosum</name>
    <dbReference type="NCBI Taxonomy" id="651822"/>
    <lineage>
        <taxon>Bacteria</taxon>
        <taxon>Thermotogati</taxon>
        <taxon>Synergistota</taxon>
        <taxon>Synergistia</taxon>
        <taxon>Synergistales</taxon>
        <taxon>Aminobacteriaceae</taxon>
        <taxon>Fretibacterium</taxon>
    </lineage>
</organism>